<dbReference type="HOGENOM" id="CLU_010194_2_10_3"/>
<protein>
    <submittedName>
        <fullName evidence="3">Short-chain dehydrogenase/reductase SDR</fullName>
    </submittedName>
</protein>
<evidence type="ECO:0000256" key="1">
    <source>
        <dbReference type="ARBA" id="ARBA00006484"/>
    </source>
</evidence>
<dbReference type="PANTHER" id="PTHR45267:SF2">
    <property type="entry name" value="NADPH-DEPENDENT PTERIN ALDEHYDE REDUCTASE"/>
    <property type="match status" value="1"/>
</dbReference>
<dbReference type="GO" id="GO:0005829">
    <property type="term" value="C:cytosol"/>
    <property type="evidence" value="ECO:0007669"/>
    <property type="project" value="TreeGrafter"/>
</dbReference>
<dbReference type="InterPro" id="IPR002347">
    <property type="entry name" value="SDR_fam"/>
</dbReference>
<accession>B0C520</accession>
<dbReference type="STRING" id="329726.AM1_0044"/>
<dbReference type="KEGG" id="amr:AM1_0044"/>
<dbReference type="RefSeq" id="WP_012160753.1">
    <property type="nucleotide sequence ID" value="NC_009925.1"/>
</dbReference>
<dbReference type="PRINTS" id="PR00081">
    <property type="entry name" value="GDHRDH"/>
</dbReference>
<dbReference type="InterPro" id="IPR053241">
    <property type="entry name" value="NADPH_pterin_aldehyde_rdct"/>
</dbReference>
<gene>
    <name evidence="3" type="ordered locus">AM1_0044</name>
</gene>
<evidence type="ECO:0000313" key="3">
    <source>
        <dbReference type="EMBL" id="ABW25132.1"/>
    </source>
</evidence>
<dbReference type="SUPFAM" id="SSF51735">
    <property type="entry name" value="NAD(P)-binding Rossmann-fold domains"/>
    <property type="match status" value="1"/>
</dbReference>
<dbReference type="eggNOG" id="COG1028">
    <property type="taxonomic scope" value="Bacteria"/>
</dbReference>
<organism evidence="3 4">
    <name type="scientific">Acaryochloris marina (strain MBIC 11017)</name>
    <dbReference type="NCBI Taxonomy" id="329726"/>
    <lineage>
        <taxon>Bacteria</taxon>
        <taxon>Bacillati</taxon>
        <taxon>Cyanobacteriota</taxon>
        <taxon>Cyanophyceae</taxon>
        <taxon>Acaryochloridales</taxon>
        <taxon>Acaryochloridaceae</taxon>
        <taxon>Acaryochloris</taxon>
    </lineage>
</organism>
<dbReference type="AlphaFoldDB" id="B0C520"/>
<proteinExistence type="inferred from homology"/>
<dbReference type="Gene3D" id="3.40.50.720">
    <property type="entry name" value="NAD(P)-binding Rossmann-like Domain"/>
    <property type="match status" value="1"/>
</dbReference>
<keyword evidence="4" id="KW-1185">Reference proteome</keyword>
<dbReference type="PRINTS" id="PR00080">
    <property type="entry name" value="SDRFAMILY"/>
</dbReference>
<evidence type="ECO:0000256" key="2">
    <source>
        <dbReference type="RuleBase" id="RU000363"/>
    </source>
</evidence>
<reference evidence="3 4" key="1">
    <citation type="journal article" date="2008" name="Proc. Natl. Acad. Sci. U.S.A.">
        <title>Niche adaptation and genome expansion in the chlorophyll d-producing cyanobacterium Acaryochloris marina.</title>
        <authorList>
            <person name="Swingley W.D."/>
            <person name="Chen M."/>
            <person name="Cheung P.C."/>
            <person name="Conrad A.L."/>
            <person name="Dejesa L.C."/>
            <person name="Hao J."/>
            <person name="Honchak B.M."/>
            <person name="Karbach L.E."/>
            <person name="Kurdoglu A."/>
            <person name="Lahiri S."/>
            <person name="Mastrian S.D."/>
            <person name="Miyashita H."/>
            <person name="Page L."/>
            <person name="Ramakrishna P."/>
            <person name="Satoh S."/>
            <person name="Sattley W.M."/>
            <person name="Shimada Y."/>
            <person name="Taylor H.L."/>
            <person name="Tomo T."/>
            <person name="Tsuchiya T."/>
            <person name="Wang Z.T."/>
            <person name="Raymond J."/>
            <person name="Mimuro M."/>
            <person name="Blankenship R.E."/>
            <person name="Touchman J.W."/>
        </authorList>
    </citation>
    <scope>NUCLEOTIDE SEQUENCE [LARGE SCALE GENOMIC DNA]</scope>
    <source>
        <strain evidence="4">MBIC 11017</strain>
    </source>
</reference>
<dbReference type="GO" id="GO:0016616">
    <property type="term" value="F:oxidoreductase activity, acting on the CH-OH group of donors, NAD or NADP as acceptor"/>
    <property type="evidence" value="ECO:0007669"/>
    <property type="project" value="TreeGrafter"/>
</dbReference>
<dbReference type="PANTHER" id="PTHR45267">
    <property type="match status" value="1"/>
</dbReference>
<sequence length="227" mass="24238">MSRKIVITGVTQGLGEALAIGFIQAGHTVWGCGRTTASINHLAQQYTSPHHFSTVDVAQAQQVQAWANQLLQTDEPPDIVINNAGVINTVAPLWEVPEPDISDVLDVNVKGTINIIRSFLPSMKTKGQGIIINFSSGWGRSTSPGVAPYCASKWAIEGLNQAFAQEVPPGIATIALNPGIIHTEMLETCFGQQARSYPSPTAWAQKAVPFILGLSENDNGQALTVPQ</sequence>
<evidence type="ECO:0000313" key="4">
    <source>
        <dbReference type="Proteomes" id="UP000000268"/>
    </source>
</evidence>
<name>B0C520_ACAM1</name>
<dbReference type="OrthoDB" id="9775296at2"/>
<dbReference type="Proteomes" id="UP000000268">
    <property type="component" value="Chromosome"/>
</dbReference>
<dbReference type="InterPro" id="IPR020904">
    <property type="entry name" value="Sc_DH/Rdtase_CS"/>
</dbReference>
<dbReference type="InterPro" id="IPR036291">
    <property type="entry name" value="NAD(P)-bd_dom_sf"/>
</dbReference>
<dbReference type="EMBL" id="CP000828">
    <property type="protein sequence ID" value="ABW25132.1"/>
    <property type="molecule type" value="Genomic_DNA"/>
</dbReference>
<dbReference type="Pfam" id="PF00106">
    <property type="entry name" value="adh_short"/>
    <property type="match status" value="1"/>
</dbReference>
<dbReference type="PROSITE" id="PS00061">
    <property type="entry name" value="ADH_SHORT"/>
    <property type="match status" value="1"/>
</dbReference>
<comment type="similarity">
    <text evidence="1 2">Belongs to the short-chain dehydrogenases/reductases (SDR) family.</text>
</comment>